<dbReference type="EMBL" id="CP012603">
    <property type="protein sequence ID" value="ALE37575.1"/>
    <property type="molecule type" value="Genomic_DNA"/>
</dbReference>
<organism evidence="1">
    <name type="scientific">Leptospira interrogans serovar Hardjo str. Norma</name>
    <dbReference type="NCBI Taxonomy" id="1279460"/>
    <lineage>
        <taxon>Bacteria</taxon>
        <taxon>Pseudomonadati</taxon>
        <taxon>Spirochaetota</taxon>
        <taxon>Spirochaetia</taxon>
        <taxon>Leptospirales</taxon>
        <taxon>Leptospiraceae</taxon>
        <taxon>Leptospira</taxon>
    </lineage>
</organism>
<reference evidence="1 2" key="1">
    <citation type="journal article" date="2015" name="Genome Announc.">
        <title>Whole-Genome Sequence of Leptospira interrogans Serovar Hardjo Subtype Hardjoprajitno Strain Norma, Isolated from Cattle in a Leptospirosis Outbreak in Brazil.</title>
        <authorList>
            <person name="Cosate M.R."/>
            <person name="Soares S.C."/>
            <person name="Mendes T.A."/>
            <person name="Raittz R.T."/>
            <person name="Moreira E.C."/>
            <person name="Leite R."/>
            <person name="Fernandes G.R."/>
            <person name="Haddad J.P."/>
            <person name="Ortega J.M."/>
        </authorList>
    </citation>
    <scope>NUCLEOTIDE SEQUENCE [LARGE SCALE GENOMIC DNA]</scope>
    <source>
        <strain evidence="1 2">Norma</strain>
    </source>
</reference>
<proteinExistence type="predicted"/>
<dbReference type="Proteomes" id="UP000056502">
    <property type="component" value="Chromosome I"/>
</dbReference>
<gene>
    <name evidence="1" type="ORF">G436_0348</name>
</gene>
<accession>A0A0M3TKL7</accession>
<evidence type="ECO:0000313" key="1">
    <source>
        <dbReference type="EMBL" id="ALE37575.1"/>
    </source>
</evidence>
<protein>
    <submittedName>
        <fullName evidence="1">Uncharacterized protein</fullName>
    </submittedName>
</protein>
<sequence length="47" mass="5851">MFQGFLTWEFIPSSSVYYIKFWIKKLSLQKNLFWKFQIQPIFEKGEK</sequence>
<evidence type="ECO:0000313" key="2">
    <source>
        <dbReference type="Proteomes" id="UP000056502"/>
    </source>
</evidence>
<name>A0A0M3TKL7_LEPIR</name>
<dbReference type="AlphaFoldDB" id="A0A0M3TKL7"/>